<reference evidence="2 3" key="1">
    <citation type="journal article" date="2023" name="Plants (Basel)">
        <title>Bridging the Gap: Combining Genomics and Transcriptomics Approaches to Understand Stylosanthes scabra, an Orphan Legume from the Brazilian Caatinga.</title>
        <authorList>
            <person name="Ferreira-Neto J.R.C."/>
            <person name="da Silva M.D."/>
            <person name="Binneck E."/>
            <person name="de Melo N.F."/>
            <person name="da Silva R.H."/>
            <person name="de Melo A.L.T.M."/>
            <person name="Pandolfi V."/>
            <person name="Bustamante F.O."/>
            <person name="Brasileiro-Vidal A.C."/>
            <person name="Benko-Iseppon A.M."/>
        </authorList>
    </citation>
    <scope>NUCLEOTIDE SEQUENCE [LARGE SCALE GENOMIC DNA]</scope>
    <source>
        <tissue evidence="2">Leaves</tissue>
    </source>
</reference>
<keyword evidence="3" id="KW-1185">Reference proteome</keyword>
<accession>A0ABU6TRJ1</accession>
<dbReference type="PANTHER" id="PTHR28441">
    <property type="entry name" value="PROTEIN FAM91A1"/>
    <property type="match status" value="1"/>
</dbReference>
<dbReference type="EMBL" id="JASCZI010091897">
    <property type="protein sequence ID" value="MED6151447.1"/>
    <property type="molecule type" value="Genomic_DNA"/>
</dbReference>
<proteinExistence type="predicted"/>
<dbReference type="Proteomes" id="UP001341840">
    <property type="component" value="Unassembled WGS sequence"/>
</dbReference>
<evidence type="ECO:0000259" key="1">
    <source>
        <dbReference type="Pfam" id="PF14647"/>
    </source>
</evidence>
<gene>
    <name evidence="2" type="ORF">PIB30_082626</name>
</gene>
<protein>
    <recommendedName>
        <fullName evidence="1">FAM91 N-terminal domain-containing protein</fullName>
    </recommendedName>
</protein>
<dbReference type="InterPro" id="IPR039199">
    <property type="entry name" value="FAM91"/>
</dbReference>
<organism evidence="2 3">
    <name type="scientific">Stylosanthes scabra</name>
    <dbReference type="NCBI Taxonomy" id="79078"/>
    <lineage>
        <taxon>Eukaryota</taxon>
        <taxon>Viridiplantae</taxon>
        <taxon>Streptophyta</taxon>
        <taxon>Embryophyta</taxon>
        <taxon>Tracheophyta</taxon>
        <taxon>Spermatophyta</taxon>
        <taxon>Magnoliopsida</taxon>
        <taxon>eudicotyledons</taxon>
        <taxon>Gunneridae</taxon>
        <taxon>Pentapetalae</taxon>
        <taxon>rosids</taxon>
        <taxon>fabids</taxon>
        <taxon>Fabales</taxon>
        <taxon>Fabaceae</taxon>
        <taxon>Papilionoideae</taxon>
        <taxon>50 kb inversion clade</taxon>
        <taxon>dalbergioids sensu lato</taxon>
        <taxon>Dalbergieae</taxon>
        <taxon>Pterocarpus clade</taxon>
        <taxon>Stylosanthes</taxon>
    </lineage>
</organism>
<dbReference type="InterPro" id="IPR028091">
    <property type="entry name" value="FAM91_N_dom"/>
</dbReference>
<evidence type="ECO:0000313" key="3">
    <source>
        <dbReference type="Proteomes" id="UP001341840"/>
    </source>
</evidence>
<dbReference type="Pfam" id="PF14647">
    <property type="entry name" value="FAM91_N"/>
    <property type="match status" value="1"/>
</dbReference>
<evidence type="ECO:0000313" key="2">
    <source>
        <dbReference type="EMBL" id="MED6151447.1"/>
    </source>
</evidence>
<sequence>MELNPSLLPNTITFRNTLVPSRLVVQELENYILNQGFKAMAGELVELLLLINGGTGKMRRAEVTVEELLVDKAVKEECTYENLPRRLQATVSSKEEWHKRVVQHCIKKRLQWSSCFAGKVSKENEYYDEMIPYLRKQLSLFPYHLSEYVCRVMRVSAFRYYCDMLFEVMRNEQPYDSIPNFSAADALRLTGIGRNEFIDIMNKCRSKDICGMWEVVERELQIIMENNFDLRKSLKDKGNFFDISNFMPLPRLIATVINSLSLSIPCAHQDLISKIQEFQSRPWQISIVLIDRTADGVADLLAKHAATSQQDLKEWVSPSFDISLLVDQEMLNSP</sequence>
<feature type="domain" description="FAM91 N-terminal" evidence="1">
    <location>
        <begin position="74"/>
        <end position="208"/>
    </location>
</feature>
<dbReference type="PANTHER" id="PTHR28441:SF3">
    <property type="entry name" value="FAM91A1-LIKE PROTEIN"/>
    <property type="match status" value="1"/>
</dbReference>
<name>A0ABU6TRJ1_9FABA</name>
<comment type="caution">
    <text evidence="2">The sequence shown here is derived from an EMBL/GenBank/DDBJ whole genome shotgun (WGS) entry which is preliminary data.</text>
</comment>